<dbReference type="FunFam" id="3.40.50.261:FF:000001">
    <property type="entry name" value="Succinate--CoA ligase [ADP-forming] subunit beta"/>
    <property type="match status" value="1"/>
</dbReference>
<evidence type="ECO:0000256" key="10">
    <source>
        <dbReference type="RuleBase" id="RU361258"/>
    </source>
</evidence>
<evidence type="ECO:0000256" key="3">
    <source>
        <dbReference type="ARBA" id="ARBA00022598"/>
    </source>
</evidence>
<evidence type="ECO:0000256" key="4">
    <source>
        <dbReference type="ARBA" id="ARBA00022723"/>
    </source>
</evidence>
<dbReference type="InterPro" id="IPR013650">
    <property type="entry name" value="ATP-grasp_succ-CoA_synth-type"/>
</dbReference>
<dbReference type="PROSITE" id="PS01217">
    <property type="entry name" value="SUCCINYL_COA_LIG_3"/>
    <property type="match status" value="1"/>
</dbReference>
<dbReference type="InterPro" id="IPR013815">
    <property type="entry name" value="ATP_grasp_subdomain_1"/>
</dbReference>
<dbReference type="Pfam" id="PF08442">
    <property type="entry name" value="ATP-grasp_2"/>
    <property type="match status" value="1"/>
</dbReference>
<dbReference type="Proteomes" id="UP000245383">
    <property type="component" value="Unassembled WGS sequence"/>
</dbReference>
<dbReference type="GO" id="GO:0006099">
    <property type="term" value="P:tricarboxylic acid cycle"/>
    <property type="evidence" value="ECO:0007669"/>
    <property type="project" value="UniProtKB-UniRule"/>
</dbReference>
<dbReference type="GO" id="GO:0006104">
    <property type="term" value="P:succinyl-CoA metabolic process"/>
    <property type="evidence" value="ECO:0007669"/>
    <property type="project" value="TreeGrafter"/>
</dbReference>
<dbReference type="Gene3D" id="3.30.1490.20">
    <property type="entry name" value="ATP-grasp fold, A domain"/>
    <property type="match status" value="1"/>
</dbReference>
<dbReference type="STRING" id="133385.A0A2T9YJJ7"/>
<keyword evidence="3 8" id="KW-0436">Ligase</keyword>
<feature type="domain" description="ATP-grasp" evidence="11">
    <location>
        <begin position="32"/>
        <end position="256"/>
    </location>
</feature>
<comment type="catalytic activity">
    <reaction evidence="8">
        <text>succinate + ATP + CoA = succinyl-CoA + ADP + phosphate</text>
        <dbReference type="Rhea" id="RHEA:17661"/>
        <dbReference type="ChEBI" id="CHEBI:30031"/>
        <dbReference type="ChEBI" id="CHEBI:30616"/>
        <dbReference type="ChEBI" id="CHEBI:43474"/>
        <dbReference type="ChEBI" id="CHEBI:57287"/>
        <dbReference type="ChEBI" id="CHEBI:57292"/>
        <dbReference type="ChEBI" id="CHEBI:456216"/>
        <dbReference type="EC" id="6.2.1.5"/>
    </reaction>
</comment>
<protein>
    <recommendedName>
        <fullName evidence="8">Succinate--CoA ligase [ADP-forming] subunit beta, mitochondrial</fullName>
        <ecNumber evidence="8">6.2.1.5</ecNumber>
    </recommendedName>
    <alternativeName>
        <fullName evidence="8">Succinyl-CoA synthetase beta chain</fullName>
        <shortName evidence="8">SCS-beta</shortName>
    </alternativeName>
</protein>
<feature type="binding site" evidence="8">
    <location>
        <position position="228"/>
    </location>
    <ligand>
        <name>Mg(2+)</name>
        <dbReference type="ChEBI" id="CHEBI:18420"/>
    </ligand>
</feature>
<keyword evidence="6 8" id="KW-0460">Magnesium</keyword>
<dbReference type="PANTHER" id="PTHR11815:SF10">
    <property type="entry name" value="SUCCINATE--COA LIGASE [GDP-FORMING] SUBUNIT BETA, MITOCHONDRIAL"/>
    <property type="match status" value="1"/>
</dbReference>
<dbReference type="InterPro" id="IPR005809">
    <property type="entry name" value="Succ_CoA_ligase-like_bsu"/>
</dbReference>
<dbReference type="SUPFAM" id="SSF56059">
    <property type="entry name" value="Glutathione synthetase ATP-binding domain-like"/>
    <property type="match status" value="1"/>
</dbReference>
<feature type="binding site" evidence="8">
    <location>
        <position position="68"/>
    </location>
    <ligand>
        <name>ATP</name>
        <dbReference type="ChEBI" id="CHEBI:30616"/>
    </ligand>
</feature>
<dbReference type="GO" id="GO:0042709">
    <property type="term" value="C:succinate-CoA ligase complex"/>
    <property type="evidence" value="ECO:0007669"/>
    <property type="project" value="TreeGrafter"/>
</dbReference>
<keyword evidence="4 8" id="KW-0479">Metal-binding</keyword>
<dbReference type="FunFam" id="3.30.1490.20:FF:000004">
    <property type="entry name" value="Succinate--CoA ligase [ADP-forming] subunit beta, mitochondrial"/>
    <property type="match status" value="1"/>
</dbReference>
<keyword evidence="8 9" id="KW-0067">ATP-binding</keyword>
<dbReference type="NCBIfam" id="TIGR01016">
    <property type="entry name" value="sucCoAbeta"/>
    <property type="match status" value="1"/>
</dbReference>
<dbReference type="InterPro" id="IPR017866">
    <property type="entry name" value="Succ-CoA_synthase_bsu_CS"/>
</dbReference>
<evidence type="ECO:0000256" key="5">
    <source>
        <dbReference type="ARBA" id="ARBA00022741"/>
    </source>
</evidence>
<dbReference type="InterPro" id="IPR011761">
    <property type="entry name" value="ATP-grasp"/>
</dbReference>
<evidence type="ECO:0000313" key="12">
    <source>
        <dbReference type="EMBL" id="PVU92507.1"/>
    </source>
</evidence>
<dbReference type="EMBL" id="MBFR01000159">
    <property type="protein sequence ID" value="PVU92507.1"/>
    <property type="molecule type" value="Genomic_DNA"/>
</dbReference>
<dbReference type="PROSITE" id="PS50975">
    <property type="entry name" value="ATP_GRASP"/>
    <property type="match status" value="1"/>
</dbReference>
<comment type="function">
    <text evidence="8">Succinyl-CoA synthetase functions in the citric acid cycle (TCA), coupling the hydrolysis of succinyl-CoA to the synthesis of ATP and thus represents the only step of substrate-level phosphorylation in the TCA. The beta subunit provides nucleotide specificity of the enzyme and binds the substrate succinate, while the binding sites for coenzyme A and phosphate are found in the alpha subunit.</text>
</comment>
<dbReference type="OrthoDB" id="1552at2759"/>
<comment type="cofactor">
    <cofactor evidence="8">
        <name>Mg(2+)</name>
        <dbReference type="ChEBI" id="CHEBI:18420"/>
    </cofactor>
    <text evidence="8">Binds 1 Mg(2+) ion per subunit.</text>
</comment>
<keyword evidence="8" id="KW-0496">Mitochondrion</keyword>
<reference evidence="12 13" key="1">
    <citation type="journal article" date="2018" name="MBio">
        <title>Comparative Genomics Reveals the Core Gene Toolbox for the Fungus-Insect Symbiosis.</title>
        <authorList>
            <person name="Wang Y."/>
            <person name="Stata M."/>
            <person name="Wang W."/>
            <person name="Stajich J.E."/>
            <person name="White M.M."/>
            <person name="Moncalvo J.M."/>
        </authorList>
    </citation>
    <scope>NUCLEOTIDE SEQUENCE [LARGE SCALE GENOMIC DNA]</scope>
    <source>
        <strain evidence="12 13">SWE-8-4</strain>
    </source>
</reference>
<feature type="binding site" evidence="8">
    <location>
        <position position="242"/>
    </location>
    <ligand>
        <name>Mg(2+)</name>
        <dbReference type="ChEBI" id="CHEBI:18420"/>
    </ligand>
</feature>
<feature type="binding site" evidence="8">
    <location>
        <position position="136"/>
    </location>
    <ligand>
        <name>ATP</name>
        <dbReference type="ChEBI" id="CHEBI:30616"/>
    </ligand>
</feature>
<feature type="binding site" evidence="8">
    <location>
        <begin position="75"/>
        <end position="77"/>
    </location>
    <ligand>
        <name>ATP</name>
        <dbReference type="ChEBI" id="CHEBI:30616"/>
    </ligand>
</feature>
<dbReference type="NCBIfam" id="NF001913">
    <property type="entry name" value="PRK00696.1"/>
    <property type="match status" value="1"/>
</dbReference>
<comment type="subcellular location">
    <subcellularLocation>
        <location evidence="8">Mitochondrion</location>
    </subcellularLocation>
</comment>
<evidence type="ECO:0000256" key="1">
    <source>
        <dbReference type="ARBA" id="ARBA00005064"/>
    </source>
</evidence>
<dbReference type="SUPFAM" id="SSF52210">
    <property type="entry name" value="Succinyl-CoA synthetase domains"/>
    <property type="match status" value="1"/>
</dbReference>
<comment type="subunit">
    <text evidence="7">Heterodimer of an alpha and a beta subunit. The beta subunit determines specificity for GTP.</text>
</comment>
<dbReference type="InterPro" id="IPR016102">
    <property type="entry name" value="Succinyl-CoA_synth-like"/>
</dbReference>
<evidence type="ECO:0000256" key="2">
    <source>
        <dbReference type="ARBA" id="ARBA00022532"/>
    </source>
</evidence>
<organism evidence="12 13">
    <name type="scientific">Smittium simulii</name>
    <dbReference type="NCBI Taxonomy" id="133385"/>
    <lineage>
        <taxon>Eukaryota</taxon>
        <taxon>Fungi</taxon>
        <taxon>Fungi incertae sedis</taxon>
        <taxon>Zoopagomycota</taxon>
        <taxon>Kickxellomycotina</taxon>
        <taxon>Harpellomycetes</taxon>
        <taxon>Harpellales</taxon>
        <taxon>Legeriomycetaceae</taxon>
        <taxon>Smittium</taxon>
    </lineage>
</organism>
<dbReference type="GO" id="GO:0005524">
    <property type="term" value="F:ATP binding"/>
    <property type="evidence" value="ECO:0007669"/>
    <property type="project" value="UniProtKB-UniRule"/>
</dbReference>
<dbReference type="PANTHER" id="PTHR11815">
    <property type="entry name" value="SUCCINYL-COA SYNTHETASE BETA CHAIN"/>
    <property type="match status" value="1"/>
</dbReference>
<dbReference type="GO" id="GO:0004775">
    <property type="term" value="F:succinate-CoA ligase (ADP-forming) activity"/>
    <property type="evidence" value="ECO:0007669"/>
    <property type="project" value="UniProtKB-UniRule"/>
</dbReference>
<dbReference type="EC" id="6.2.1.5" evidence="8"/>
<dbReference type="HAMAP" id="MF_00558">
    <property type="entry name" value="Succ_CoA_beta"/>
    <property type="match status" value="1"/>
</dbReference>
<keyword evidence="2 8" id="KW-0816">Tricarboxylic acid cycle</keyword>
<feature type="binding site" evidence="8">
    <location>
        <position position="293"/>
    </location>
    <ligand>
        <name>substrate</name>
        <note>ligand shared with subunit alpha</note>
    </ligand>
</feature>
<dbReference type="Gene3D" id="3.40.50.261">
    <property type="entry name" value="Succinyl-CoA synthetase domains"/>
    <property type="match status" value="1"/>
</dbReference>
<evidence type="ECO:0000313" key="13">
    <source>
        <dbReference type="Proteomes" id="UP000245383"/>
    </source>
</evidence>
<comment type="caution">
    <text evidence="8">Lacks conserved residue(s) required for the propagation of feature annotation.</text>
</comment>
<dbReference type="InterPro" id="IPR005811">
    <property type="entry name" value="SUCC_ACL_C"/>
</dbReference>
<comment type="caution">
    <text evidence="12">The sequence shown here is derived from an EMBL/GenBank/DDBJ whole genome shotgun (WGS) entry which is preliminary data.</text>
</comment>
<evidence type="ECO:0000256" key="7">
    <source>
        <dbReference type="ARBA" id="ARBA00063570"/>
    </source>
</evidence>
<keyword evidence="13" id="KW-1185">Reference proteome</keyword>
<name>A0A2T9YJJ7_9FUNG</name>
<evidence type="ECO:0000259" key="11">
    <source>
        <dbReference type="PROSITE" id="PS50975"/>
    </source>
</evidence>
<dbReference type="Pfam" id="PF00549">
    <property type="entry name" value="Ligase_CoA"/>
    <property type="match status" value="1"/>
</dbReference>
<dbReference type="GO" id="GO:0005739">
    <property type="term" value="C:mitochondrion"/>
    <property type="evidence" value="ECO:0007669"/>
    <property type="project" value="UniProtKB-SubCell"/>
</dbReference>
<evidence type="ECO:0000256" key="6">
    <source>
        <dbReference type="ARBA" id="ARBA00022842"/>
    </source>
</evidence>
<dbReference type="AlphaFoldDB" id="A0A2T9YJJ7"/>
<dbReference type="Gene3D" id="3.30.470.20">
    <property type="entry name" value="ATP-grasp fold, B domain"/>
    <property type="match status" value="1"/>
</dbReference>
<proteinExistence type="inferred from homology"/>
<sequence length="421" mass="45325">MFRALSTRFPRSSLKYFKAPLRSFSIHEHSSAELFEKNGIAVPHGIVATTPEQAFQAAQSIGGEVVVKAQVLAGGRGKGHFKNNFQGGVHVAKTPEEARDLASKMINQVLVTKQTGEEGKPCNKVFVVEKESVKHEYYFAILMDRASNGPAIIACSSGGMDIEGVAARDPSAIIKLPVNINTGLSKADAEALAIKLGFQESNVPQAVTLMTKLYELFIKTDATQIEINPLAETTDGKVFCMDAKLNLDDNAAYRQQELYSLVDESQVNPKELEAKKWGLNYVGLSGDIGCIVNGAGLAMSTMDIINLYGGSPANFMDLGGGATEESIFQAIRLVVSDPNVNSILVNIFGGIIRCDMVAQAIVDAAKKLEIKIPIVVRLRGTNVEKGQEILKNSGISTYPAYDIGTAVSKVVALNAEYKKSH</sequence>
<keyword evidence="5 8" id="KW-0547">Nucleotide-binding</keyword>
<comment type="pathway">
    <text evidence="1 8">Carbohydrate metabolism; tricarboxylic acid cycle; succinate from succinyl-CoA (ligase route): step 1/1.</text>
</comment>
<evidence type="ECO:0000256" key="8">
    <source>
        <dbReference type="HAMAP-Rule" id="MF_03219"/>
    </source>
</evidence>
<comment type="similarity">
    <text evidence="8 10">Belongs to the succinate/malate CoA ligase beta subunit family.</text>
</comment>
<gene>
    <name evidence="12" type="ORF">BB561_003777</name>
</gene>
<dbReference type="GO" id="GO:0000287">
    <property type="term" value="F:magnesium ion binding"/>
    <property type="evidence" value="ECO:0007669"/>
    <property type="project" value="UniProtKB-UniRule"/>
</dbReference>
<dbReference type="PIRSF" id="PIRSF001554">
    <property type="entry name" value="SucCS_beta"/>
    <property type="match status" value="1"/>
</dbReference>
<dbReference type="UniPathway" id="UPA00223">
    <property type="reaction ID" value="UER00999"/>
</dbReference>
<accession>A0A2T9YJJ7</accession>
<evidence type="ECO:0000256" key="9">
    <source>
        <dbReference type="PROSITE-ProRule" id="PRU00409"/>
    </source>
</evidence>
<dbReference type="FunFam" id="3.30.470.20:FF:000002">
    <property type="entry name" value="Succinate--CoA ligase [ADP-forming] subunit beta"/>
    <property type="match status" value="1"/>
</dbReference>